<evidence type="ECO:0000313" key="11">
    <source>
        <dbReference type="EMBL" id="MBT1702026.1"/>
    </source>
</evidence>
<dbReference type="InterPro" id="IPR047817">
    <property type="entry name" value="ABC2_TM_bact-type"/>
</dbReference>
<feature type="transmembrane region" description="Helical" evidence="9">
    <location>
        <begin position="245"/>
        <end position="265"/>
    </location>
</feature>
<keyword evidence="3 9" id="KW-0813">Transport</keyword>
<feature type="transmembrane region" description="Helical" evidence="9">
    <location>
        <begin position="79"/>
        <end position="98"/>
    </location>
</feature>
<dbReference type="EMBL" id="JAHESD010000003">
    <property type="protein sequence ID" value="MBT1702026.1"/>
    <property type="molecule type" value="Genomic_DNA"/>
</dbReference>
<protein>
    <recommendedName>
        <fullName evidence="9">Transport permease protein</fullName>
    </recommendedName>
</protein>
<dbReference type="PANTHER" id="PTHR30413:SF8">
    <property type="entry name" value="TRANSPORT PERMEASE PROTEIN"/>
    <property type="match status" value="1"/>
</dbReference>
<dbReference type="PROSITE" id="PS51012">
    <property type="entry name" value="ABC_TM2"/>
    <property type="match status" value="1"/>
</dbReference>
<name>A0ABS5VLN6_9BACT</name>
<reference evidence="11 12" key="1">
    <citation type="submission" date="2021-05" db="EMBL/GenBank/DDBJ databases">
        <title>A Polyphasic approach of four new species of the genus Ohtaekwangia: Ohtaekwangia histidinii sp. nov., Ohtaekwangia cretensis sp. nov., Ohtaekwangia indiensis sp. nov., Ohtaekwangia reichenbachii sp. nov. from diverse environment.</title>
        <authorList>
            <person name="Octaviana S."/>
        </authorList>
    </citation>
    <scope>NUCLEOTIDE SEQUENCE [LARGE SCALE GENOMIC DNA]</scope>
    <source>
        <strain evidence="11 12">PWU20</strain>
    </source>
</reference>
<evidence type="ECO:0000256" key="9">
    <source>
        <dbReference type="RuleBase" id="RU361157"/>
    </source>
</evidence>
<sequence length="276" mass="31436">MAEGIEYVIESSRRRIIDLKEIWQYRELFYFFTWRDIKVKYKQTVLGVIWVVLQPVLTVAIFSLFFGRALNVPSAGLPYPVFVFSGLLLWNVFSASINTAGNSMLTHAPIIKKIYFPRIIIPVSSILVALVDFCIAFIVFLMVSVYYHVKVDFVELLIFWPSAIFLMLSGSIGISCWLAALSVKYRDFRFVIPFVLQIALFVSPVIYPASVIGNSLLNYVFALNPMYGAIMFFRAPITSTPLENILVLISVISTLSFLVLGIYYFKKTEAYFADIS</sequence>
<gene>
    <name evidence="11" type="ORF">KK060_01970</name>
</gene>
<feature type="transmembrane region" description="Helical" evidence="9">
    <location>
        <begin position="190"/>
        <end position="210"/>
    </location>
</feature>
<keyword evidence="12" id="KW-1185">Reference proteome</keyword>
<evidence type="ECO:0000256" key="1">
    <source>
        <dbReference type="ARBA" id="ARBA00004429"/>
    </source>
</evidence>
<feature type="transmembrane region" description="Helical" evidence="9">
    <location>
        <begin position="119"/>
        <end position="146"/>
    </location>
</feature>
<keyword evidence="5" id="KW-0997">Cell inner membrane</keyword>
<keyword evidence="4 9" id="KW-1003">Cell membrane</keyword>
<dbReference type="RefSeq" id="WP_254151721.1">
    <property type="nucleotide sequence ID" value="NZ_JAHESD010000003.1"/>
</dbReference>
<keyword evidence="6 9" id="KW-0812">Transmembrane</keyword>
<evidence type="ECO:0000256" key="2">
    <source>
        <dbReference type="ARBA" id="ARBA00007783"/>
    </source>
</evidence>
<proteinExistence type="inferred from homology"/>
<evidence type="ECO:0000256" key="6">
    <source>
        <dbReference type="ARBA" id="ARBA00022692"/>
    </source>
</evidence>
<evidence type="ECO:0000256" key="8">
    <source>
        <dbReference type="ARBA" id="ARBA00023136"/>
    </source>
</evidence>
<evidence type="ECO:0000259" key="10">
    <source>
        <dbReference type="PROSITE" id="PS51012"/>
    </source>
</evidence>
<organism evidence="11 12">
    <name type="scientific">Chryseosolibacter indicus</name>
    <dbReference type="NCBI Taxonomy" id="2782351"/>
    <lineage>
        <taxon>Bacteria</taxon>
        <taxon>Pseudomonadati</taxon>
        <taxon>Bacteroidota</taxon>
        <taxon>Cytophagia</taxon>
        <taxon>Cytophagales</taxon>
        <taxon>Chryseotaleaceae</taxon>
        <taxon>Chryseosolibacter</taxon>
    </lineage>
</organism>
<feature type="transmembrane region" description="Helical" evidence="9">
    <location>
        <begin position="45"/>
        <end position="67"/>
    </location>
</feature>
<keyword evidence="8 9" id="KW-0472">Membrane</keyword>
<evidence type="ECO:0000256" key="4">
    <source>
        <dbReference type="ARBA" id="ARBA00022475"/>
    </source>
</evidence>
<dbReference type="Pfam" id="PF01061">
    <property type="entry name" value="ABC2_membrane"/>
    <property type="match status" value="1"/>
</dbReference>
<dbReference type="PANTHER" id="PTHR30413">
    <property type="entry name" value="INNER MEMBRANE TRANSPORT PERMEASE"/>
    <property type="match status" value="1"/>
</dbReference>
<comment type="subcellular location">
    <subcellularLocation>
        <location evidence="1">Cell inner membrane</location>
        <topology evidence="1">Multi-pass membrane protein</topology>
    </subcellularLocation>
    <subcellularLocation>
        <location evidence="9">Cell membrane</location>
        <topology evidence="9">Multi-pass membrane protein</topology>
    </subcellularLocation>
</comment>
<evidence type="ECO:0000313" key="12">
    <source>
        <dbReference type="Proteomes" id="UP000772618"/>
    </source>
</evidence>
<feature type="transmembrane region" description="Helical" evidence="9">
    <location>
        <begin position="216"/>
        <end position="233"/>
    </location>
</feature>
<comment type="caution">
    <text evidence="11">The sequence shown here is derived from an EMBL/GenBank/DDBJ whole genome shotgun (WGS) entry which is preliminary data.</text>
</comment>
<accession>A0ABS5VLN6</accession>
<comment type="similarity">
    <text evidence="2 9">Belongs to the ABC-2 integral membrane protein family.</text>
</comment>
<feature type="transmembrane region" description="Helical" evidence="9">
    <location>
        <begin position="158"/>
        <end position="183"/>
    </location>
</feature>
<evidence type="ECO:0000256" key="5">
    <source>
        <dbReference type="ARBA" id="ARBA00022519"/>
    </source>
</evidence>
<dbReference type="Proteomes" id="UP000772618">
    <property type="component" value="Unassembled WGS sequence"/>
</dbReference>
<evidence type="ECO:0000256" key="3">
    <source>
        <dbReference type="ARBA" id="ARBA00022448"/>
    </source>
</evidence>
<feature type="domain" description="ABC transmembrane type-2" evidence="10">
    <location>
        <begin position="46"/>
        <end position="268"/>
    </location>
</feature>
<evidence type="ECO:0000256" key="7">
    <source>
        <dbReference type="ARBA" id="ARBA00022989"/>
    </source>
</evidence>
<dbReference type="InterPro" id="IPR013525">
    <property type="entry name" value="ABC2_TM"/>
</dbReference>
<keyword evidence="7 9" id="KW-1133">Transmembrane helix</keyword>